<keyword evidence="2" id="KW-0004">4Fe-4S</keyword>
<feature type="domain" description="4Fe4S-binding SPASM" evidence="7">
    <location>
        <begin position="208"/>
        <end position="273"/>
    </location>
</feature>
<dbReference type="InterPro" id="IPR007197">
    <property type="entry name" value="rSAM"/>
</dbReference>
<evidence type="ECO:0000256" key="1">
    <source>
        <dbReference type="ARBA" id="ARBA00001966"/>
    </source>
</evidence>
<sequence>MSKFEKIFVEITNFCGLSCKFCTPKKSNDKMPLLLFEKICNDIYPHTKLCALHILGDPLSLDNIEEYIKIAKNKNLNLEITSSGFYLDTHTQNILLKYNNIKQINISLTSAIYQNKDINLDSYFQNIFSLCAKHKELKSETFINLRLWNLDSNFKAPDINQTIYKILEEHFKIRIHNHKTKLSYKIHLIQKSFFSWEFKDKEQLHGKCYGTISQLGILTSGVVVPCCFCTKGEINLGDIGKNSLLDIINNQKTQKIKQGFLNNLRVESICQKCSYPNYISNVKNA</sequence>
<organism evidence="8 9">
    <name type="scientific">Helicobacter ibis</name>
    <dbReference type="NCBI Taxonomy" id="2962633"/>
    <lineage>
        <taxon>Bacteria</taxon>
        <taxon>Pseudomonadati</taxon>
        <taxon>Campylobacterota</taxon>
        <taxon>Epsilonproteobacteria</taxon>
        <taxon>Campylobacterales</taxon>
        <taxon>Helicobacteraceae</taxon>
        <taxon>Helicobacter</taxon>
    </lineage>
</organism>
<evidence type="ECO:0000256" key="4">
    <source>
        <dbReference type="ARBA" id="ARBA00022723"/>
    </source>
</evidence>
<dbReference type="Pfam" id="PF13186">
    <property type="entry name" value="SPASM"/>
    <property type="match status" value="1"/>
</dbReference>
<name>A0ABT4VDT8_9HELI</name>
<dbReference type="Gene3D" id="3.20.20.70">
    <property type="entry name" value="Aldolase class I"/>
    <property type="match status" value="1"/>
</dbReference>
<dbReference type="InterPro" id="IPR013785">
    <property type="entry name" value="Aldolase_TIM"/>
</dbReference>
<keyword evidence="3" id="KW-0949">S-adenosyl-L-methionine</keyword>
<dbReference type="SUPFAM" id="SSF102114">
    <property type="entry name" value="Radical SAM enzymes"/>
    <property type="match status" value="1"/>
</dbReference>
<accession>A0ABT4VDT8</accession>
<dbReference type="Proteomes" id="UP001210261">
    <property type="component" value="Unassembled WGS sequence"/>
</dbReference>
<comment type="cofactor">
    <cofactor evidence="1">
        <name>[4Fe-4S] cluster</name>
        <dbReference type="ChEBI" id="CHEBI:49883"/>
    </cofactor>
</comment>
<dbReference type="EMBL" id="JAQHXR010000002">
    <property type="protein sequence ID" value="MDA3968869.1"/>
    <property type="molecule type" value="Genomic_DNA"/>
</dbReference>
<keyword evidence="6" id="KW-0411">Iron-sulfur</keyword>
<dbReference type="InterPro" id="IPR058240">
    <property type="entry name" value="rSAM_sf"/>
</dbReference>
<dbReference type="SFLD" id="SFLDS00029">
    <property type="entry name" value="Radical_SAM"/>
    <property type="match status" value="1"/>
</dbReference>
<comment type="caution">
    <text evidence="8">The sequence shown here is derived from an EMBL/GenBank/DDBJ whole genome shotgun (WGS) entry which is preliminary data.</text>
</comment>
<proteinExistence type="predicted"/>
<keyword evidence="9" id="KW-1185">Reference proteome</keyword>
<dbReference type="InterPro" id="IPR023885">
    <property type="entry name" value="4Fe4S-binding_SPASM_dom"/>
</dbReference>
<dbReference type="PANTHER" id="PTHR43787">
    <property type="entry name" value="FEMO COFACTOR BIOSYNTHESIS PROTEIN NIFB-RELATED"/>
    <property type="match status" value="1"/>
</dbReference>
<keyword evidence="4" id="KW-0479">Metal-binding</keyword>
<evidence type="ECO:0000256" key="5">
    <source>
        <dbReference type="ARBA" id="ARBA00023004"/>
    </source>
</evidence>
<evidence type="ECO:0000256" key="3">
    <source>
        <dbReference type="ARBA" id="ARBA00022691"/>
    </source>
</evidence>
<protein>
    <submittedName>
        <fullName evidence="8">SPASM domain-containing protein</fullName>
    </submittedName>
</protein>
<keyword evidence="5" id="KW-0408">Iron</keyword>
<dbReference type="PANTHER" id="PTHR43787:SF10">
    <property type="entry name" value="COFACTOR MODIFYING PROTEIN"/>
    <property type="match status" value="1"/>
</dbReference>
<gene>
    <name evidence="8" type="ORF">PF021_04175</name>
</gene>
<evidence type="ECO:0000259" key="7">
    <source>
        <dbReference type="Pfam" id="PF13186"/>
    </source>
</evidence>
<evidence type="ECO:0000256" key="2">
    <source>
        <dbReference type="ARBA" id="ARBA00022485"/>
    </source>
</evidence>
<reference evidence="8 9" key="1">
    <citation type="submission" date="2023-01" db="EMBL/GenBank/DDBJ databases">
        <title>Description of Helicobacter ibis sp. nov. isolated from faecal droppings of black-faced ibis (Theristicus melanopis).</title>
        <authorList>
            <person name="Lopez-Cantillo M."/>
            <person name="Vidal-Veuthey B."/>
            <person name="Mella A."/>
            <person name="De La Haba R."/>
            <person name="Collado L."/>
        </authorList>
    </citation>
    <scope>NUCLEOTIDE SEQUENCE [LARGE SCALE GENOMIC DNA]</scope>
    <source>
        <strain evidence="8 9">A82</strain>
    </source>
</reference>
<dbReference type="CDD" id="cd01335">
    <property type="entry name" value="Radical_SAM"/>
    <property type="match status" value="1"/>
</dbReference>
<evidence type="ECO:0000256" key="6">
    <source>
        <dbReference type="ARBA" id="ARBA00023014"/>
    </source>
</evidence>
<evidence type="ECO:0000313" key="9">
    <source>
        <dbReference type="Proteomes" id="UP001210261"/>
    </source>
</evidence>
<dbReference type="RefSeq" id="WP_271021163.1">
    <property type="nucleotide sequence ID" value="NZ_JAQHXR010000002.1"/>
</dbReference>
<evidence type="ECO:0000313" key="8">
    <source>
        <dbReference type="EMBL" id="MDA3968869.1"/>
    </source>
</evidence>